<comment type="caution">
    <text evidence="1">The sequence shown here is derived from an EMBL/GenBank/DDBJ whole genome shotgun (WGS) entry which is preliminary data.</text>
</comment>
<sequence>MQGVKALTRYTFNYSRTRLSSIDSSGRRYLTKELMLIENLQWSSSGICLMAVIRDEKRRLLPGIEESLMVSVKA</sequence>
<keyword evidence="2" id="KW-1185">Reference proteome</keyword>
<dbReference type="EMBL" id="BMHP01000001">
    <property type="protein sequence ID" value="GGD47100.1"/>
    <property type="molecule type" value="Genomic_DNA"/>
</dbReference>
<evidence type="ECO:0000313" key="1">
    <source>
        <dbReference type="EMBL" id="GGD47100.1"/>
    </source>
</evidence>
<dbReference type="Proteomes" id="UP000612456">
    <property type="component" value="Unassembled WGS sequence"/>
</dbReference>
<protein>
    <submittedName>
        <fullName evidence="1">Uncharacterized protein</fullName>
    </submittedName>
</protein>
<accession>A0A916YIN2</accession>
<gene>
    <name evidence="1" type="ORF">GCM10010911_00810</name>
</gene>
<name>A0A916YIN2_9BACL</name>
<proteinExistence type="predicted"/>
<reference evidence="1" key="2">
    <citation type="submission" date="2020-09" db="EMBL/GenBank/DDBJ databases">
        <authorList>
            <person name="Sun Q."/>
            <person name="Zhou Y."/>
        </authorList>
    </citation>
    <scope>NUCLEOTIDE SEQUENCE</scope>
    <source>
        <strain evidence="1">CGMCC 1.15178</strain>
    </source>
</reference>
<organism evidence="1 2">
    <name type="scientific">Paenibacillus nasutitermitis</name>
    <dbReference type="NCBI Taxonomy" id="1652958"/>
    <lineage>
        <taxon>Bacteria</taxon>
        <taxon>Bacillati</taxon>
        <taxon>Bacillota</taxon>
        <taxon>Bacilli</taxon>
        <taxon>Bacillales</taxon>
        <taxon>Paenibacillaceae</taxon>
        <taxon>Paenibacillus</taxon>
    </lineage>
</organism>
<evidence type="ECO:0000313" key="2">
    <source>
        <dbReference type="Proteomes" id="UP000612456"/>
    </source>
</evidence>
<reference evidence="1" key="1">
    <citation type="journal article" date="2014" name="Int. J. Syst. Evol. Microbiol.">
        <title>Complete genome sequence of Corynebacterium casei LMG S-19264T (=DSM 44701T), isolated from a smear-ripened cheese.</title>
        <authorList>
            <consortium name="US DOE Joint Genome Institute (JGI-PGF)"/>
            <person name="Walter F."/>
            <person name="Albersmeier A."/>
            <person name="Kalinowski J."/>
            <person name="Ruckert C."/>
        </authorList>
    </citation>
    <scope>NUCLEOTIDE SEQUENCE</scope>
    <source>
        <strain evidence="1">CGMCC 1.15178</strain>
    </source>
</reference>
<dbReference type="AlphaFoldDB" id="A0A916YIN2"/>